<protein>
    <submittedName>
        <fullName evidence="1">Uncharacterized protein</fullName>
    </submittedName>
</protein>
<dbReference type="EMBL" id="LAZR01018133">
    <property type="protein sequence ID" value="KKL97582.1"/>
    <property type="molecule type" value="Genomic_DNA"/>
</dbReference>
<comment type="caution">
    <text evidence="1">The sequence shown here is derived from an EMBL/GenBank/DDBJ whole genome shotgun (WGS) entry which is preliminary data.</text>
</comment>
<sequence>MQIQDGNIAHGDFKSKCCNKKVTEYWSDTYPYDCGYECSKCGESWSVLQISRGQHLKDPNT</sequence>
<name>A0A0F9JF02_9ZZZZ</name>
<reference evidence="1" key="1">
    <citation type="journal article" date="2015" name="Nature">
        <title>Complex archaea that bridge the gap between prokaryotes and eukaryotes.</title>
        <authorList>
            <person name="Spang A."/>
            <person name="Saw J.H."/>
            <person name="Jorgensen S.L."/>
            <person name="Zaremba-Niedzwiedzka K."/>
            <person name="Martijn J."/>
            <person name="Lind A.E."/>
            <person name="van Eijk R."/>
            <person name="Schleper C."/>
            <person name="Guy L."/>
            <person name="Ettema T.J."/>
        </authorList>
    </citation>
    <scope>NUCLEOTIDE SEQUENCE</scope>
</reference>
<organism evidence="1">
    <name type="scientific">marine sediment metagenome</name>
    <dbReference type="NCBI Taxonomy" id="412755"/>
    <lineage>
        <taxon>unclassified sequences</taxon>
        <taxon>metagenomes</taxon>
        <taxon>ecological metagenomes</taxon>
    </lineage>
</organism>
<accession>A0A0F9JF02</accession>
<dbReference type="AlphaFoldDB" id="A0A0F9JF02"/>
<evidence type="ECO:0000313" key="1">
    <source>
        <dbReference type="EMBL" id="KKL97582.1"/>
    </source>
</evidence>
<proteinExistence type="predicted"/>
<gene>
    <name evidence="1" type="ORF">LCGC14_1833030</name>
</gene>